<comment type="caution">
    <text evidence="2">The sequence shown here is derived from an EMBL/GenBank/DDBJ whole genome shotgun (WGS) entry which is preliminary data.</text>
</comment>
<dbReference type="SUPFAM" id="SSF53474">
    <property type="entry name" value="alpha/beta-Hydrolases"/>
    <property type="match status" value="1"/>
</dbReference>
<feature type="chain" id="PRO_5041254055" description="Alpha/beta hydrolase" evidence="1">
    <location>
        <begin position="21"/>
        <end position="323"/>
    </location>
</feature>
<gene>
    <name evidence="2" type="ORF">LZ495_30675</name>
</gene>
<protein>
    <recommendedName>
        <fullName evidence="4">Alpha/beta hydrolase</fullName>
    </recommendedName>
</protein>
<dbReference type="PANTHER" id="PTHR33428">
    <property type="entry name" value="CHLOROPHYLLASE-2, CHLOROPLASTIC"/>
    <property type="match status" value="1"/>
</dbReference>
<sequence>MSRLPRLTGLAIAATFTVTAAAPVSASAQPAASTASAAAEAAAPASQAAVSSYETTVGGDPATVYHPAAGADLPVALLLQGANVGRAHYEAYARIVASHGFAVVVPDHTRIIFGVPGLYPVQEQAARTVLWAKAENATATGPLTGRIDVGSLVLIGHSFGGVAGLHTLQGPCQVPFCVPPGEPRPAELKAAVFHGTNTADPASGGVLPIDTHGIPVALVQGDRDGLALPAQAEQTYSALVDGPASLVTITGANHYSLTNTQNPTGARPDLSPPTLAQTAAIETSARWTALYLRARLGDGWAAAYLYSGLADFFDASVTVQHRS</sequence>
<evidence type="ECO:0000313" key="2">
    <source>
        <dbReference type="EMBL" id="MCF2531556.1"/>
    </source>
</evidence>
<dbReference type="RefSeq" id="WP_235056215.1">
    <property type="nucleotide sequence ID" value="NZ_JAKFHA010000024.1"/>
</dbReference>
<dbReference type="InterPro" id="IPR017395">
    <property type="entry name" value="Chlorophyllase-like"/>
</dbReference>
<dbReference type="Proteomes" id="UP001165378">
    <property type="component" value="Unassembled WGS sequence"/>
</dbReference>
<keyword evidence="1" id="KW-0732">Signal</keyword>
<proteinExistence type="predicted"/>
<name>A0AA41U398_9ACTN</name>
<accession>A0AA41U398</accession>
<keyword evidence="3" id="KW-1185">Reference proteome</keyword>
<dbReference type="Gene3D" id="3.40.50.1820">
    <property type="entry name" value="alpha/beta hydrolase"/>
    <property type="match status" value="1"/>
</dbReference>
<dbReference type="AlphaFoldDB" id="A0AA41U398"/>
<feature type="signal peptide" evidence="1">
    <location>
        <begin position="1"/>
        <end position="20"/>
    </location>
</feature>
<dbReference type="EMBL" id="JAKFHA010000024">
    <property type="protein sequence ID" value="MCF2531556.1"/>
    <property type="molecule type" value="Genomic_DNA"/>
</dbReference>
<evidence type="ECO:0000256" key="1">
    <source>
        <dbReference type="SAM" id="SignalP"/>
    </source>
</evidence>
<dbReference type="Pfam" id="PF07224">
    <property type="entry name" value="Chlorophyllase"/>
    <property type="match status" value="1"/>
</dbReference>
<evidence type="ECO:0000313" key="3">
    <source>
        <dbReference type="Proteomes" id="UP001165378"/>
    </source>
</evidence>
<dbReference type="InterPro" id="IPR029058">
    <property type="entry name" value="AB_hydrolase_fold"/>
</dbReference>
<organism evidence="2 3">
    <name type="scientific">Yinghuangia soli</name>
    <dbReference type="NCBI Taxonomy" id="2908204"/>
    <lineage>
        <taxon>Bacteria</taxon>
        <taxon>Bacillati</taxon>
        <taxon>Actinomycetota</taxon>
        <taxon>Actinomycetes</taxon>
        <taxon>Kitasatosporales</taxon>
        <taxon>Streptomycetaceae</taxon>
        <taxon>Yinghuangia</taxon>
    </lineage>
</organism>
<reference evidence="2" key="1">
    <citation type="submission" date="2022-01" db="EMBL/GenBank/DDBJ databases">
        <title>Genome-Based Taxonomic Classification of the Phylum Actinobacteria.</title>
        <authorList>
            <person name="Gao Y."/>
        </authorList>
    </citation>
    <scope>NUCLEOTIDE SEQUENCE</scope>
    <source>
        <strain evidence="2">KLBMP 8922</strain>
    </source>
</reference>
<evidence type="ECO:0008006" key="4">
    <source>
        <dbReference type="Google" id="ProtNLM"/>
    </source>
</evidence>
<dbReference type="PANTHER" id="PTHR33428:SF14">
    <property type="entry name" value="CARBOXYLESTERASE TYPE B DOMAIN-CONTAINING PROTEIN"/>
    <property type="match status" value="1"/>
</dbReference>